<dbReference type="Proteomes" id="UP000805193">
    <property type="component" value="Unassembled WGS sequence"/>
</dbReference>
<protein>
    <submittedName>
        <fullName evidence="1">Uncharacterized protein</fullName>
    </submittedName>
</protein>
<name>A0AC60PN96_IXOPE</name>
<dbReference type="EMBL" id="JABSTQ010010313">
    <property type="protein sequence ID" value="KAG0421851.1"/>
    <property type="molecule type" value="Genomic_DNA"/>
</dbReference>
<evidence type="ECO:0000313" key="2">
    <source>
        <dbReference type="Proteomes" id="UP000805193"/>
    </source>
</evidence>
<keyword evidence="2" id="KW-1185">Reference proteome</keyword>
<organism evidence="1 2">
    <name type="scientific">Ixodes persulcatus</name>
    <name type="common">Taiga tick</name>
    <dbReference type="NCBI Taxonomy" id="34615"/>
    <lineage>
        <taxon>Eukaryota</taxon>
        <taxon>Metazoa</taxon>
        <taxon>Ecdysozoa</taxon>
        <taxon>Arthropoda</taxon>
        <taxon>Chelicerata</taxon>
        <taxon>Arachnida</taxon>
        <taxon>Acari</taxon>
        <taxon>Parasitiformes</taxon>
        <taxon>Ixodida</taxon>
        <taxon>Ixodoidea</taxon>
        <taxon>Ixodidae</taxon>
        <taxon>Ixodinae</taxon>
        <taxon>Ixodes</taxon>
    </lineage>
</organism>
<proteinExistence type="predicted"/>
<evidence type="ECO:0000313" key="1">
    <source>
        <dbReference type="EMBL" id="KAG0421851.1"/>
    </source>
</evidence>
<sequence length="133" mass="15148">MSLSPKVFLGSIPDRLEEMVFDENEVVTYKWVSRRWSLHANAAKILLRDFYVQQKALGRPLFCWYAITCRQAVRLVPETKLEEWTNDGTSAHVYAVLRSRVEDSSVVYMGDMPSTRKSGSDARFSAIRAPTGS</sequence>
<gene>
    <name evidence="1" type="ORF">HPB47_002285</name>
</gene>
<reference evidence="1 2" key="1">
    <citation type="journal article" date="2020" name="Cell">
        <title>Large-Scale Comparative Analyses of Tick Genomes Elucidate Their Genetic Diversity and Vector Capacities.</title>
        <authorList>
            <consortium name="Tick Genome and Microbiome Consortium (TIGMIC)"/>
            <person name="Jia N."/>
            <person name="Wang J."/>
            <person name="Shi W."/>
            <person name="Du L."/>
            <person name="Sun Y."/>
            <person name="Zhan W."/>
            <person name="Jiang J.F."/>
            <person name="Wang Q."/>
            <person name="Zhang B."/>
            <person name="Ji P."/>
            <person name="Bell-Sakyi L."/>
            <person name="Cui X.M."/>
            <person name="Yuan T.T."/>
            <person name="Jiang B.G."/>
            <person name="Yang W.F."/>
            <person name="Lam T.T."/>
            <person name="Chang Q.C."/>
            <person name="Ding S.J."/>
            <person name="Wang X.J."/>
            <person name="Zhu J.G."/>
            <person name="Ruan X.D."/>
            <person name="Zhao L."/>
            <person name="Wei J.T."/>
            <person name="Ye R.Z."/>
            <person name="Que T.C."/>
            <person name="Du C.H."/>
            <person name="Zhou Y.H."/>
            <person name="Cheng J.X."/>
            <person name="Dai P.F."/>
            <person name="Guo W.B."/>
            <person name="Han X.H."/>
            <person name="Huang E.J."/>
            <person name="Li L.F."/>
            <person name="Wei W."/>
            <person name="Gao Y.C."/>
            <person name="Liu J.Z."/>
            <person name="Shao H.Z."/>
            <person name="Wang X."/>
            <person name="Wang C.C."/>
            <person name="Yang T.C."/>
            <person name="Huo Q.B."/>
            <person name="Li W."/>
            <person name="Chen H.Y."/>
            <person name="Chen S.E."/>
            <person name="Zhou L.G."/>
            <person name="Ni X.B."/>
            <person name="Tian J.H."/>
            <person name="Sheng Y."/>
            <person name="Liu T."/>
            <person name="Pan Y.S."/>
            <person name="Xia L.Y."/>
            <person name="Li J."/>
            <person name="Zhao F."/>
            <person name="Cao W.C."/>
        </authorList>
    </citation>
    <scope>NUCLEOTIDE SEQUENCE [LARGE SCALE GENOMIC DNA]</scope>
    <source>
        <strain evidence="1">Iper-2018</strain>
    </source>
</reference>
<comment type="caution">
    <text evidence="1">The sequence shown here is derived from an EMBL/GenBank/DDBJ whole genome shotgun (WGS) entry which is preliminary data.</text>
</comment>
<accession>A0AC60PN96</accession>